<proteinExistence type="inferred from homology"/>
<keyword evidence="11" id="KW-0325">Glycoprotein</keyword>
<keyword evidence="8 13" id="KW-0297">G-protein coupled receptor</keyword>
<keyword evidence="4 13" id="KW-1003">Cell membrane</keyword>
<dbReference type="FunFam" id="1.20.1070.10:FF:000033">
    <property type="entry name" value="Vomeronasal type-1 receptor"/>
    <property type="match status" value="1"/>
</dbReference>
<evidence type="ECO:0000256" key="1">
    <source>
        <dbReference type="ARBA" id="ARBA00003878"/>
    </source>
</evidence>
<evidence type="ECO:0000313" key="15">
    <source>
        <dbReference type="Ensembl" id="ENSCPOP00000017001.2"/>
    </source>
</evidence>
<dbReference type="OMA" id="YWIDCLL"/>
<evidence type="ECO:0000256" key="11">
    <source>
        <dbReference type="ARBA" id="ARBA00023180"/>
    </source>
</evidence>
<feature type="domain" description="G-protein coupled receptors family 1 profile" evidence="14">
    <location>
        <begin position="21"/>
        <end position="284"/>
    </location>
</feature>
<evidence type="ECO:0000256" key="3">
    <source>
        <dbReference type="ARBA" id="ARBA00010663"/>
    </source>
</evidence>
<dbReference type="InterPro" id="IPR017452">
    <property type="entry name" value="GPCR_Rhodpsn_7TM"/>
</dbReference>
<dbReference type="PROSITE" id="PS50262">
    <property type="entry name" value="G_PROTEIN_RECEP_F1_2"/>
    <property type="match status" value="1"/>
</dbReference>
<dbReference type="HOGENOM" id="CLU_058641_0_1_1"/>
<comment type="similarity">
    <text evidence="3 13">Belongs to the G-protein coupled receptor 1 family.</text>
</comment>
<evidence type="ECO:0000256" key="8">
    <source>
        <dbReference type="ARBA" id="ARBA00023040"/>
    </source>
</evidence>
<dbReference type="AlphaFoldDB" id="H0W211"/>
<dbReference type="Ensembl" id="ENSCPOT00000026452.2">
    <property type="protein sequence ID" value="ENSCPOP00000017001.2"/>
    <property type="gene ID" value="ENSCPOG00000033301.1"/>
</dbReference>
<feature type="transmembrane region" description="Helical" evidence="13">
    <location>
        <begin position="226"/>
        <end position="247"/>
    </location>
</feature>
<dbReference type="GeneTree" id="ENSGT01030000234553"/>
<organism evidence="15 16">
    <name type="scientific">Cavia porcellus</name>
    <name type="common">Guinea pig</name>
    <dbReference type="NCBI Taxonomy" id="10141"/>
    <lineage>
        <taxon>Eukaryota</taxon>
        <taxon>Metazoa</taxon>
        <taxon>Chordata</taxon>
        <taxon>Craniata</taxon>
        <taxon>Vertebrata</taxon>
        <taxon>Euteleostomi</taxon>
        <taxon>Mammalia</taxon>
        <taxon>Eutheria</taxon>
        <taxon>Euarchontoglires</taxon>
        <taxon>Glires</taxon>
        <taxon>Rodentia</taxon>
        <taxon>Hystricomorpha</taxon>
        <taxon>Caviidae</taxon>
        <taxon>Cavia</taxon>
    </lineage>
</organism>
<sequence>MALNLVKGIIFLSPTVLGILGNVTVFVNYVLLLGGTEMKSVQLILIHLAFTNIIILFAKGIPKTVSAFGQGLFLHDTGCKIIVYLERVARGLSICTSSLLTVTQAGTMSPTDSMWRRLKLKSPRHILSIFIWFWILNSLISMNLPLSIISINSVNISQITKDDKYCYFVPEGWIIRWTFLMLMVLRDAVFLGIMGGSSGYLVFLLRRHHQRVLHLQSSKFLYKTPPEIRAAQSVLFLMLCFLVFYWADCAFSMLFSSSLNINSVMLNIQEYVTLGYAMLSPFVLIHRDEQTVLLIFSVTKFEMNLSSAIPCIKQNRVKVAEMHRDLWSDYQPADCSP</sequence>
<dbReference type="SUPFAM" id="SSF81321">
    <property type="entry name" value="Family A G protein-coupled receptor-like"/>
    <property type="match status" value="1"/>
</dbReference>
<feature type="transmembrane region" description="Helical" evidence="13">
    <location>
        <begin position="174"/>
        <end position="205"/>
    </location>
</feature>
<reference evidence="15" key="3">
    <citation type="submission" date="2025-09" db="UniProtKB">
        <authorList>
            <consortium name="Ensembl"/>
        </authorList>
    </citation>
    <scope>IDENTIFICATION</scope>
    <source>
        <strain evidence="15">2N</strain>
    </source>
</reference>
<dbReference type="Proteomes" id="UP000005447">
    <property type="component" value="Unassembled WGS sequence"/>
</dbReference>
<dbReference type="Pfam" id="PF03402">
    <property type="entry name" value="V1R"/>
    <property type="match status" value="1"/>
</dbReference>
<dbReference type="PRINTS" id="PR01534">
    <property type="entry name" value="VOMERONASL1R"/>
</dbReference>
<comment type="function">
    <text evidence="1">Putative pheromone receptor.</text>
</comment>
<feature type="transmembrane region" description="Helical" evidence="13">
    <location>
        <begin position="126"/>
        <end position="154"/>
    </location>
</feature>
<keyword evidence="5 13" id="KW-0589">Pheromone response</keyword>
<keyword evidence="6 13" id="KW-0812">Transmembrane</keyword>
<dbReference type="VEuPathDB" id="HostDB:ENSCPOG00000033301"/>
<dbReference type="InParanoid" id="H0W211"/>
<accession>H0W211</accession>
<dbReference type="InterPro" id="IPR004072">
    <property type="entry name" value="Vmron_rcpt_1"/>
</dbReference>
<evidence type="ECO:0000256" key="9">
    <source>
        <dbReference type="ARBA" id="ARBA00023136"/>
    </source>
</evidence>
<dbReference type="EMBL" id="AAKN02051737">
    <property type="status" value="NOT_ANNOTATED_CDS"/>
    <property type="molecule type" value="Genomic_DNA"/>
</dbReference>
<dbReference type="GO" id="GO:0016503">
    <property type="term" value="F:pheromone receptor activity"/>
    <property type="evidence" value="ECO:0007669"/>
    <property type="project" value="InterPro"/>
</dbReference>
<keyword evidence="9 13" id="KW-0472">Membrane</keyword>
<dbReference type="GO" id="GO:0005886">
    <property type="term" value="C:plasma membrane"/>
    <property type="evidence" value="ECO:0007669"/>
    <property type="project" value="UniProtKB-SubCell"/>
</dbReference>
<gene>
    <name evidence="15" type="primary">Cavporv1r658</name>
</gene>
<keyword evidence="16" id="KW-1185">Reference proteome</keyword>
<dbReference type="Gene3D" id="1.20.1070.10">
    <property type="entry name" value="Rhodopsin 7-helix transmembrane proteins"/>
    <property type="match status" value="1"/>
</dbReference>
<comment type="subcellular location">
    <subcellularLocation>
        <location evidence="2 13">Cell membrane</location>
        <topology evidence="2 13">Multi-pass membrane protein</topology>
    </subcellularLocation>
</comment>
<dbReference type="FunCoup" id="H0W211">
    <property type="interactions" value="155"/>
</dbReference>
<dbReference type="PANTHER" id="PTHR24062">
    <property type="entry name" value="VOMERONASAL TYPE-1 RECEPTOR"/>
    <property type="match status" value="1"/>
</dbReference>
<reference evidence="15" key="2">
    <citation type="submission" date="2025-08" db="UniProtKB">
        <authorList>
            <consortium name="Ensembl"/>
        </authorList>
    </citation>
    <scope>IDENTIFICATION</scope>
    <source>
        <strain evidence="15">2N</strain>
    </source>
</reference>
<keyword evidence="12 13" id="KW-0807">Transducer</keyword>
<dbReference type="GO" id="GO:0007606">
    <property type="term" value="P:sensory perception of chemical stimulus"/>
    <property type="evidence" value="ECO:0007669"/>
    <property type="project" value="UniProtKB-ARBA"/>
</dbReference>
<evidence type="ECO:0000256" key="13">
    <source>
        <dbReference type="RuleBase" id="RU364061"/>
    </source>
</evidence>
<evidence type="ECO:0000256" key="7">
    <source>
        <dbReference type="ARBA" id="ARBA00022989"/>
    </source>
</evidence>
<protein>
    <recommendedName>
        <fullName evidence="13">Vomeronasal type-1 receptor</fullName>
    </recommendedName>
</protein>
<name>H0W211_CAVPO</name>
<keyword evidence="10 13" id="KW-0675">Receptor</keyword>
<evidence type="ECO:0000256" key="10">
    <source>
        <dbReference type="ARBA" id="ARBA00023170"/>
    </source>
</evidence>
<evidence type="ECO:0000313" key="16">
    <source>
        <dbReference type="Proteomes" id="UP000005447"/>
    </source>
</evidence>
<evidence type="ECO:0000256" key="2">
    <source>
        <dbReference type="ARBA" id="ARBA00004651"/>
    </source>
</evidence>
<feature type="transmembrane region" description="Helical" evidence="13">
    <location>
        <begin position="40"/>
        <end position="58"/>
    </location>
</feature>
<evidence type="ECO:0000256" key="5">
    <source>
        <dbReference type="ARBA" id="ARBA00022507"/>
    </source>
</evidence>
<feature type="transmembrane region" description="Helical" evidence="13">
    <location>
        <begin position="9"/>
        <end position="34"/>
    </location>
</feature>
<reference evidence="16" key="1">
    <citation type="journal article" date="2011" name="Nature">
        <title>A high-resolution map of human evolutionary constraint using 29 mammals.</title>
        <authorList>
            <person name="Lindblad-Toh K."/>
            <person name="Garber M."/>
            <person name="Zuk O."/>
            <person name="Lin M.F."/>
            <person name="Parker B.J."/>
            <person name="Washietl S."/>
            <person name="Kheradpour P."/>
            <person name="Ernst J."/>
            <person name="Jordan G."/>
            <person name="Mauceli E."/>
            <person name="Ward L.D."/>
            <person name="Lowe C.B."/>
            <person name="Holloway A.K."/>
            <person name="Clamp M."/>
            <person name="Gnerre S."/>
            <person name="Alfoldi J."/>
            <person name="Beal K."/>
            <person name="Chang J."/>
            <person name="Clawson H."/>
            <person name="Cuff J."/>
            <person name="Di Palma F."/>
            <person name="Fitzgerald S."/>
            <person name="Flicek P."/>
            <person name="Guttman M."/>
            <person name="Hubisz M.J."/>
            <person name="Jaffe D.B."/>
            <person name="Jungreis I."/>
            <person name="Kent W.J."/>
            <person name="Kostka D."/>
            <person name="Lara M."/>
            <person name="Martins A.L."/>
            <person name="Massingham T."/>
            <person name="Moltke I."/>
            <person name="Raney B.J."/>
            <person name="Rasmussen M.D."/>
            <person name="Robinson J."/>
            <person name="Stark A."/>
            <person name="Vilella A.J."/>
            <person name="Wen J."/>
            <person name="Xie X."/>
            <person name="Zody M.C."/>
            <person name="Baldwin J."/>
            <person name="Bloom T."/>
            <person name="Chin C.W."/>
            <person name="Heiman D."/>
            <person name="Nicol R."/>
            <person name="Nusbaum C."/>
            <person name="Young S."/>
            <person name="Wilkinson J."/>
            <person name="Worley K.C."/>
            <person name="Kovar C.L."/>
            <person name="Muzny D.M."/>
            <person name="Gibbs R.A."/>
            <person name="Cree A."/>
            <person name="Dihn H.H."/>
            <person name="Fowler G."/>
            <person name="Jhangiani S."/>
            <person name="Joshi V."/>
            <person name="Lee S."/>
            <person name="Lewis L.R."/>
            <person name="Nazareth L.V."/>
            <person name="Okwuonu G."/>
            <person name="Santibanez J."/>
            <person name="Warren W.C."/>
            <person name="Mardis E.R."/>
            <person name="Weinstock G.M."/>
            <person name="Wilson R.K."/>
            <person name="Delehaunty K."/>
            <person name="Dooling D."/>
            <person name="Fronik C."/>
            <person name="Fulton L."/>
            <person name="Fulton B."/>
            <person name="Graves T."/>
            <person name="Minx P."/>
            <person name="Sodergren E."/>
            <person name="Birney E."/>
            <person name="Margulies E.H."/>
            <person name="Herrero J."/>
            <person name="Green E.D."/>
            <person name="Haussler D."/>
            <person name="Siepel A."/>
            <person name="Goldman N."/>
            <person name="Pollard K.S."/>
            <person name="Pedersen J.S."/>
            <person name="Lander E.S."/>
            <person name="Kellis M."/>
        </authorList>
    </citation>
    <scope>NUCLEOTIDE SEQUENCE [LARGE SCALE GENOMIC DNA]</scope>
    <source>
        <strain evidence="16">2N</strain>
    </source>
</reference>
<evidence type="ECO:0000259" key="14">
    <source>
        <dbReference type="PROSITE" id="PS50262"/>
    </source>
</evidence>
<dbReference type="GO" id="GO:0019236">
    <property type="term" value="P:response to pheromone"/>
    <property type="evidence" value="ECO:0007669"/>
    <property type="project" value="UniProtKB-KW"/>
</dbReference>
<evidence type="ECO:0000256" key="6">
    <source>
        <dbReference type="ARBA" id="ARBA00022692"/>
    </source>
</evidence>
<evidence type="ECO:0000256" key="4">
    <source>
        <dbReference type="ARBA" id="ARBA00022475"/>
    </source>
</evidence>
<evidence type="ECO:0000256" key="12">
    <source>
        <dbReference type="ARBA" id="ARBA00023224"/>
    </source>
</evidence>
<keyword evidence="7 13" id="KW-1133">Transmembrane helix</keyword>